<feature type="transmembrane region" description="Helical" evidence="6">
    <location>
        <begin position="157"/>
        <end position="177"/>
    </location>
</feature>
<proteinExistence type="predicted"/>
<evidence type="ECO:0000259" key="7">
    <source>
        <dbReference type="Pfam" id="PF00892"/>
    </source>
</evidence>
<accession>A0A9R1C7S9</accession>
<feature type="transmembrane region" description="Helical" evidence="6">
    <location>
        <begin position="12"/>
        <end position="36"/>
    </location>
</feature>
<feature type="domain" description="EamA" evidence="7">
    <location>
        <begin position="11"/>
        <end position="142"/>
    </location>
</feature>
<dbReference type="EMBL" id="BPUB01000001">
    <property type="protein sequence ID" value="GJG57579.1"/>
    <property type="molecule type" value="Genomic_DNA"/>
</dbReference>
<evidence type="ECO:0000313" key="8">
    <source>
        <dbReference type="EMBL" id="GJG57579.1"/>
    </source>
</evidence>
<feature type="domain" description="EamA" evidence="7">
    <location>
        <begin position="154"/>
        <end position="291"/>
    </location>
</feature>
<dbReference type="SUPFAM" id="SSF103481">
    <property type="entry name" value="Multidrug resistance efflux transporter EmrE"/>
    <property type="match status" value="2"/>
</dbReference>
<feature type="transmembrane region" description="Helical" evidence="6">
    <location>
        <begin position="252"/>
        <end position="268"/>
    </location>
</feature>
<dbReference type="AlphaFoldDB" id="A0A9R1C7S9"/>
<feature type="transmembrane region" description="Helical" evidence="6">
    <location>
        <begin position="99"/>
        <end position="118"/>
    </location>
</feature>
<keyword evidence="4 6" id="KW-1133">Transmembrane helix</keyword>
<dbReference type="PANTHER" id="PTHR32322">
    <property type="entry name" value="INNER MEMBRANE TRANSPORTER"/>
    <property type="match status" value="1"/>
</dbReference>
<feature type="transmembrane region" description="Helical" evidence="6">
    <location>
        <begin position="218"/>
        <end position="240"/>
    </location>
</feature>
<sequence length="297" mass="33111">MNENHKKILYHLIAVVVALTWGCTFVNSKILILHGMSPEEIFTVRFIIAYLCIWIFTPRRLFADNLRDEARMALLGITGGSLYFVAENTAIGISYVNNVSFIVCTAPLATTLLAIAIFRDVHATWKIITASILAVIGVGMVIFNGHFVLHLNPLGDALALCACLCWAVYSLLLRGVSKRYGAVFITRKVFFYGLLTMLPFFAVKPWTFPLAKFTDTAVWGNLLFLGLVASYICFLLWSWVTKKIGALKTTNYVYLNPISTVIVSAIFLDEPMKPMSFIGSLLILAGVFVANRQKNYS</sequence>
<reference evidence="8" key="1">
    <citation type="journal article" date="2022" name="Int. J. Syst. Evol. Microbiol.">
        <title>Prevotella lacticifex sp. nov., isolated from the rumen of cows.</title>
        <authorList>
            <person name="Shinkai T."/>
            <person name="Ikeyama N."/>
            <person name="Kumagai M."/>
            <person name="Ohmori H."/>
            <person name="Sakamoto M."/>
            <person name="Ohkuma M."/>
            <person name="Mitsumori M."/>
        </authorList>
    </citation>
    <scope>NUCLEOTIDE SEQUENCE</scope>
    <source>
        <strain evidence="8">R5076</strain>
    </source>
</reference>
<dbReference type="InterPro" id="IPR000620">
    <property type="entry name" value="EamA_dom"/>
</dbReference>
<evidence type="ECO:0000313" key="9">
    <source>
        <dbReference type="Proteomes" id="UP000825483"/>
    </source>
</evidence>
<dbReference type="GeneID" id="72468483"/>
<feature type="transmembrane region" description="Helical" evidence="6">
    <location>
        <begin position="189"/>
        <end position="206"/>
    </location>
</feature>
<feature type="transmembrane region" description="Helical" evidence="6">
    <location>
        <begin position="130"/>
        <end position="151"/>
    </location>
</feature>
<keyword evidence="5 6" id="KW-0472">Membrane</keyword>
<comment type="subcellular location">
    <subcellularLocation>
        <location evidence="1">Cell membrane</location>
        <topology evidence="1">Multi-pass membrane protein</topology>
    </subcellularLocation>
</comment>
<evidence type="ECO:0000256" key="6">
    <source>
        <dbReference type="SAM" id="Phobius"/>
    </source>
</evidence>
<evidence type="ECO:0000256" key="5">
    <source>
        <dbReference type="ARBA" id="ARBA00023136"/>
    </source>
</evidence>
<evidence type="ECO:0000256" key="3">
    <source>
        <dbReference type="ARBA" id="ARBA00022692"/>
    </source>
</evidence>
<dbReference type="RefSeq" id="WP_223929497.1">
    <property type="nucleotide sequence ID" value="NZ_BPTU01000003.1"/>
</dbReference>
<dbReference type="Proteomes" id="UP000825483">
    <property type="component" value="Unassembled WGS sequence"/>
</dbReference>
<feature type="transmembrane region" description="Helical" evidence="6">
    <location>
        <begin position="274"/>
        <end position="291"/>
    </location>
</feature>
<keyword evidence="3 6" id="KW-0812">Transmembrane</keyword>
<dbReference type="PANTHER" id="PTHR32322:SF18">
    <property type="entry name" value="S-ADENOSYLMETHIONINE_S-ADENOSYLHOMOCYSTEINE TRANSPORTER"/>
    <property type="match status" value="1"/>
</dbReference>
<organism evidence="8 9">
    <name type="scientific">Prevotella lacticifex</name>
    <dbReference type="NCBI Taxonomy" id="2854755"/>
    <lineage>
        <taxon>Bacteria</taxon>
        <taxon>Pseudomonadati</taxon>
        <taxon>Bacteroidota</taxon>
        <taxon>Bacteroidia</taxon>
        <taxon>Bacteroidales</taxon>
        <taxon>Prevotellaceae</taxon>
        <taxon>Prevotella</taxon>
    </lineage>
</organism>
<evidence type="ECO:0000256" key="1">
    <source>
        <dbReference type="ARBA" id="ARBA00004651"/>
    </source>
</evidence>
<feature type="transmembrane region" description="Helical" evidence="6">
    <location>
        <begin position="74"/>
        <end position="93"/>
    </location>
</feature>
<dbReference type="Gene3D" id="1.10.3730.20">
    <property type="match status" value="1"/>
</dbReference>
<feature type="transmembrane region" description="Helical" evidence="6">
    <location>
        <begin position="42"/>
        <end position="62"/>
    </location>
</feature>
<comment type="caution">
    <text evidence="8">The sequence shown here is derived from an EMBL/GenBank/DDBJ whole genome shotgun (WGS) entry which is preliminary data.</text>
</comment>
<keyword evidence="9" id="KW-1185">Reference proteome</keyword>
<evidence type="ECO:0000256" key="2">
    <source>
        <dbReference type="ARBA" id="ARBA00022475"/>
    </source>
</evidence>
<protein>
    <submittedName>
        <fullName evidence="8">Membrane protein</fullName>
    </submittedName>
</protein>
<dbReference type="Pfam" id="PF00892">
    <property type="entry name" value="EamA"/>
    <property type="match status" value="2"/>
</dbReference>
<dbReference type="InterPro" id="IPR037185">
    <property type="entry name" value="EmrE-like"/>
</dbReference>
<dbReference type="GO" id="GO:0005886">
    <property type="term" value="C:plasma membrane"/>
    <property type="evidence" value="ECO:0007669"/>
    <property type="project" value="UniProtKB-SubCell"/>
</dbReference>
<keyword evidence="2" id="KW-1003">Cell membrane</keyword>
<name>A0A9R1C7S9_9BACT</name>
<evidence type="ECO:0000256" key="4">
    <source>
        <dbReference type="ARBA" id="ARBA00022989"/>
    </source>
</evidence>
<dbReference type="InterPro" id="IPR050638">
    <property type="entry name" value="AA-Vitamin_Transporters"/>
</dbReference>
<gene>
    <name evidence="8" type="ORF">PRLR5076_04300</name>
</gene>